<proteinExistence type="predicted"/>
<dbReference type="SUPFAM" id="SSF55729">
    <property type="entry name" value="Acyl-CoA N-acyltransferases (Nat)"/>
    <property type="match status" value="1"/>
</dbReference>
<evidence type="ECO:0000313" key="3">
    <source>
        <dbReference type="Proteomes" id="UP000256763"/>
    </source>
</evidence>
<dbReference type="Gene3D" id="3.40.630.30">
    <property type="match status" value="1"/>
</dbReference>
<dbReference type="InterPro" id="IPR016181">
    <property type="entry name" value="Acyl_CoA_acyltransferase"/>
</dbReference>
<dbReference type="PROSITE" id="PS51186">
    <property type="entry name" value="GNAT"/>
    <property type="match status" value="1"/>
</dbReference>
<dbReference type="OrthoDB" id="6182349at2"/>
<evidence type="ECO:0000259" key="1">
    <source>
        <dbReference type="PROSITE" id="PS51186"/>
    </source>
</evidence>
<dbReference type="Pfam" id="PF00583">
    <property type="entry name" value="Acetyltransf_1"/>
    <property type="match status" value="1"/>
</dbReference>
<dbReference type="AlphaFoldDB" id="A0A3E0WN39"/>
<sequence length="181" mass="19966">MAPAEVTIRKAAHNDVPTLRMLAEQFVLANLSQEAIDRHGFLVSNFSETAYREFIDRADHFYVIDGDKGVEAFILAYSSECIKTDAKVDMAAKAHHPTGFILIKQICVSPSAGGKGYGRTLYDWVREQSGGRAQYAAIVLEPYNAPSIRFHEKLGFHKVLEVVAADGMPRGVWARPAAKGE</sequence>
<dbReference type="Proteomes" id="UP000256763">
    <property type="component" value="Unassembled WGS sequence"/>
</dbReference>
<reference evidence="3" key="1">
    <citation type="submission" date="2017-05" db="EMBL/GenBank/DDBJ databases">
        <authorList>
            <person name="Sharma S."/>
            <person name="Sidhu C."/>
            <person name="Pinnaka A.K."/>
        </authorList>
    </citation>
    <scope>NUCLEOTIDE SEQUENCE [LARGE SCALE GENOMIC DNA]</scope>
    <source>
        <strain evidence="3">AK93</strain>
    </source>
</reference>
<protein>
    <recommendedName>
        <fullName evidence="1">N-acetyltransferase domain-containing protein</fullName>
    </recommendedName>
</protein>
<organism evidence="2 3">
    <name type="scientific">Alkalilimnicola ehrlichii</name>
    <dbReference type="NCBI Taxonomy" id="351052"/>
    <lineage>
        <taxon>Bacteria</taxon>
        <taxon>Pseudomonadati</taxon>
        <taxon>Pseudomonadota</taxon>
        <taxon>Gammaproteobacteria</taxon>
        <taxon>Chromatiales</taxon>
        <taxon>Ectothiorhodospiraceae</taxon>
        <taxon>Alkalilimnicola</taxon>
    </lineage>
</organism>
<gene>
    <name evidence="2" type="ORF">CAL65_15220</name>
</gene>
<name>A0A3E0WN39_9GAMM</name>
<dbReference type="InterPro" id="IPR000182">
    <property type="entry name" value="GNAT_dom"/>
</dbReference>
<dbReference type="RefSeq" id="WP_116302982.1">
    <property type="nucleotide sequence ID" value="NZ_NFZV01000016.1"/>
</dbReference>
<dbReference type="EMBL" id="NFZW01000016">
    <property type="protein sequence ID" value="RFA34390.1"/>
    <property type="molecule type" value="Genomic_DNA"/>
</dbReference>
<evidence type="ECO:0000313" key="2">
    <source>
        <dbReference type="EMBL" id="RFA34390.1"/>
    </source>
</evidence>
<keyword evidence="3" id="KW-1185">Reference proteome</keyword>
<feature type="domain" description="N-acetyltransferase" evidence="1">
    <location>
        <begin position="6"/>
        <end position="179"/>
    </location>
</feature>
<accession>A0A3E0WN39</accession>
<dbReference type="GO" id="GO:0016747">
    <property type="term" value="F:acyltransferase activity, transferring groups other than amino-acyl groups"/>
    <property type="evidence" value="ECO:0007669"/>
    <property type="project" value="InterPro"/>
</dbReference>
<comment type="caution">
    <text evidence="2">The sequence shown here is derived from an EMBL/GenBank/DDBJ whole genome shotgun (WGS) entry which is preliminary data.</text>
</comment>